<organism evidence="1">
    <name type="scientific">marine sediment metagenome</name>
    <dbReference type="NCBI Taxonomy" id="412755"/>
    <lineage>
        <taxon>unclassified sequences</taxon>
        <taxon>metagenomes</taxon>
        <taxon>ecological metagenomes</taxon>
    </lineage>
</organism>
<sequence length="100" mass="11208">MFGWRKKKVKEVGEIEKKIVAYCIEEIKSSFLELNGQLVRMTNSVVEIKKSVGMNHNAIVGVSQGLTTLAQFINALTARVEQLEGHLSLSSVKFEKDKNN</sequence>
<evidence type="ECO:0000313" key="1">
    <source>
        <dbReference type="EMBL" id="KKL80495.1"/>
    </source>
</evidence>
<dbReference type="AlphaFoldDB" id="A0A0F9HFP1"/>
<proteinExistence type="predicted"/>
<reference evidence="1" key="1">
    <citation type="journal article" date="2015" name="Nature">
        <title>Complex archaea that bridge the gap between prokaryotes and eukaryotes.</title>
        <authorList>
            <person name="Spang A."/>
            <person name="Saw J.H."/>
            <person name="Jorgensen S.L."/>
            <person name="Zaremba-Niedzwiedzka K."/>
            <person name="Martijn J."/>
            <person name="Lind A.E."/>
            <person name="van Eijk R."/>
            <person name="Schleper C."/>
            <person name="Guy L."/>
            <person name="Ettema T.J."/>
        </authorList>
    </citation>
    <scope>NUCLEOTIDE SEQUENCE</scope>
</reference>
<accession>A0A0F9HFP1</accession>
<gene>
    <name evidence="1" type="ORF">LCGC14_2004190</name>
</gene>
<protein>
    <submittedName>
        <fullName evidence="1">Uncharacterized protein</fullName>
    </submittedName>
</protein>
<comment type="caution">
    <text evidence="1">The sequence shown here is derived from an EMBL/GenBank/DDBJ whole genome shotgun (WGS) entry which is preliminary data.</text>
</comment>
<name>A0A0F9HFP1_9ZZZZ</name>
<dbReference type="EMBL" id="LAZR01022837">
    <property type="protein sequence ID" value="KKL80495.1"/>
    <property type="molecule type" value="Genomic_DNA"/>
</dbReference>